<feature type="compositionally biased region" description="Low complexity" evidence="1">
    <location>
        <begin position="23"/>
        <end position="43"/>
    </location>
</feature>
<evidence type="ECO:0000313" key="3">
    <source>
        <dbReference type="Proteomes" id="UP000032702"/>
    </source>
</evidence>
<evidence type="ECO:0000256" key="1">
    <source>
        <dbReference type="SAM" id="MobiDB-lite"/>
    </source>
</evidence>
<organism evidence="2 3">
    <name type="scientific">Stigmatella aurantiaca (strain DW4/3-1)</name>
    <dbReference type="NCBI Taxonomy" id="378806"/>
    <lineage>
        <taxon>Bacteria</taxon>
        <taxon>Pseudomonadati</taxon>
        <taxon>Myxococcota</taxon>
        <taxon>Myxococcia</taxon>
        <taxon>Myxococcales</taxon>
        <taxon>Cystobacterineae</taxon>
        <taxon>Archangiaceae</taxon>
        <taxon>Stigmatella</taxon>
    </lineage>
</organism>
<feature type="region of interest" description="Disordered" evidence="1">
    <location>
        <begin position="87"/>
        <end position="122"/>
    </location>
</feature>
<proteinExistence type="predicted"/>
<dbReference type="Proteomes" id="UP000032702">
    <property type="component" value="Unassembled WGS sequence"/>
</dbReference>
<evidence type="ECO:0000313" key="2">
    <source>
        <dbReference type="EMBL" id="EAU64961.1"/>
    </source>
</evidence>
<dbReference type="EMBL" id="AAMD01000097">
    <property type="protein sequence ID" value="EAU64961.1"/>
    <property type="molecule type" value="Genomic_DNA"/>
</dbReference>
<feature type="region of interest" description="Disordered" evidence="1">
    <location>
        <begin position="157"/>
        <end position="176"/>
    </location>
</feature>
<sequence length="852" mass="88433">MAHIPGYIALASPQEPVMSLSISKKAPAVSPSATPASSVAGTGPQASRSKPSPHAQIPSARKQEGVKDTFDKAPVKQPLVALLQEAKSSSVSAVMMSPAALDTPPPPPPRQTPTAEQAAQKEVALETVATSQKDIEEARGKLHEATHGQVNDLFDMAAGKSPIPKNSEVKQLSDNQAELVRRNEAGDVIERTMATRQPDGSVLVDSATFEGGKNVRDRIEANADGSTYAQHAEWPGQNEAEGLKNFGDIDRAKDPNLVYTSQRVSHSEEGNLQIEKYAQAGGAVSGSRTSYHQESLNIDDKLEGDFDRSKPVDTEETYSYSIPAPGPDGSQPNPQYQRTERFSQDQGKEGPIQATAYTSRELDGHKQYAGEGPHNRLELDAVREAYAHGGDGKGEQYDADDARDTGQQPKQWLLEKKKSDNSLDSQTFVEGQIANSIVTHTEVNGDTVKHRYTGKTLKPDGEGYGHVEGASTTKYAPDGSIEHTNSARLEADGTKAIDVYDSQREVTDQGLKLGERASSTRIAPDGKTTKGEHLTESLISGDGVQLLGSRNTLTGPDGSSARTVLDSKGPRLFVAPPGEKAREVRAPEDIPDEALRELAANSVVETNQEIAAYASSGGANAFKSVQGVSTPNDKGQFLSDRLSHLAGTETVAKVSQGLKGGATAVGGVAGVTAGIAGIIDGVKDGNKVAIAKGVFDTLGGAVNLYETGEAFKGIFKNTSDLAGAGRWVGGAAQATGVAPTTSGATSVASKIGGALKGLGGASNVLGAAVGIASGTLDIIEGLKTGRGGQVAKGAVGIAGTVGGVVASIVVGSAFGGPAGIAVGALVGGLVLAAQKFVEVISDDDHQIHFQEI</sequence>
<gene>
    <name evidence="2" type="ORF">STIAU_4426</name>
</gene>
<comment type="caution">
    <text evidence="2">The sequence shown here is derived from an EMBL/GenBank/DDBJ whole genome shotgun (WGS) entry which is preliminary data.</text>
</comment>
<accession>Q08WV6</accession>
<feature type="compositionally biased region" description="Basic and acidic residues" evidence="1">
    <location>
        <begin position="338"/>
        <end position="348"/>
    </location>
</feature>
<protein>
    <submittedName>
        <fullName evidence="2">Uncharacterized protein</fullName>
    </submittedName>
</protein>
<name>Q08WV6_STIAD</name>
<feature type="compositionally biased region" description="Basic and acidic residues" evidence="1">
    <location>
        <begin position="388"/>
        <end position="404"/>
    </location>
</feature>
<feature type="compositionally biased region" description="Basic and acidic residues" evidence="1">
    <location>
        <begin position="360"/>
        <end position="372"/>
    </location>
</feature>
<feature type="compositionally biased region" description="Low complexity" evidence="1">
    <location>
        <begin position="87"/>
        <end position="102"/>
    </location>
</feature>
<reference evidence="2 3" key="1">
    <citation type="submission" date="2006-04" db="EMBL/GenBank/DDBJ databases">
        <authorList>
            <person name="Nierman W.C."/>
        </authorList>
    </citation>
    <scope>NUCLEOTIDE SEQUENCE [LARGE SCALE GENOMIC DNA]</scope>
    <source>
        <strain evidence="2 3">DW4/3-1</strain>
    </source>
</reference>
<dbReference type="AlphaFoldDB" id="Q08WV6"/>
<feature type="region of interest" description="Disordered" evidence="1">
    <location>
        <begin position="22"/>
        <end position="71"/>
    </location>
</feature>
<feature type="compositionally biased region" description="Basic and acidic residues" evidence="1">
    <location>
        <begin position="298"/>
        <end position="313"/>
    </location>
</feature>
<feature type="region of interest" description="Disordered" evidence="1">
    <location>
        <begin position="388"/>
        <end position="407"/>
    </location>
</feature>
<feature type="region of interest" description="Disordered" evidence="1">
    <location>
        <begin position="280"/>
        <end position="372"/>
    </location>
</feature>
<feature type="compositionally biased region" description="Basic and acidic residues" evidence="1">
    <location>
        <begin position="61"/>
        <end position="71"/>
    </location>
</feature>
<feature type="compositionally biased region" description="Polar residues" evidence="1">
    <location>
        <begin position="286"/>
        <end position="296"/>
    </location>
</feature>